<dbReference type="OrthoDB" id="3336462at2"/>
<sequence>MLTPNELVTFLVLCHVADLRLLHDRSTSMFLAEQFRYSLLGLTDEAYVSLHELAEFGLIEVTDPMPNRKRGRIQLGETDGKPPEPYNISVPMFSGQLSTDALFELSMFDTPAIDRVISNLAFQAPRLR</sequence>
<protein>
    <submittedName>
        <fullName evidence="1">Uncharacterized protein</fullName>
    </submittedName>
</protein>
<dbReference type="AlphaFoldDB" id="A0A1A0VTJ2"/>
<comment type="caution">
    <text evidence="1">The sequence shown here is derived from an EMBL/GenBank/DDBJ whole genome shotgun (WGS) entry which is preliminary data.</text>
</comment>
<dbReference type="EMBL" id="LZSX01000027">
    <property type="protein sequence ID" value="OBB86600.1"/>
    <property type="molecule type" value="Genomic_DNA"/>
</dbReference>
<evidence type="ECO:0000313" key="1">
    <source>
        <dbReference type="EMBL" id="OBB86600.1"/>
    </source>
</evidence>
<gene>
    <name evidence="1" type="ORF">A5760_04170</name>
</gene>
<dbReference type="Proteomes" id="UP000091914">
    <property type="component" value="Unassembled WGS sequence"/>
</dbReference>
<name>A0A1A0VTJ2_9MYCO</name>
<dbReference type="RefSeq" id="WP_064878479.1">
    <property type="nucleotide sequence ID" value="NZ_LZSX01000027.1"/>
</dbReference>
<evidence type="ECO:0000313" key="2">
    <source>
        <dbReference type="Proteomes" id="UP000091914"/>
    </source>
</evidence>
<organism evidence="1 2">
    <name type="scientific">Mycobacterium colombiense</name>
    <dbReference type="NCBI Taxonomy" id="339268"/>
    <lineage>
        <taxon>Bacteria</taxon>
        <taxon>Bacillati</taxon>
        <taxon>Actinomycetota</taxon>
        <taxon>Actinomycetes</taxon>
        <taxon>Mycobacteriales</taxon>
        <taxon>Mycobacteriaceae</taxon>
        <taxon>Mycobacterium</taxon>
        <taxon>Mycobacterium avium complex (MAC)</taxon>
    </lineage>
</organism>
<accession>A0A1A0VTJ2</accession>
<reference evidence="1 2" key="1">
    <citation type="submission" date="2016-06" db="EMBL/GenBank/DDBJ databases">
        <authorList>
            <person name="Kjaerup R.B."/>
            <person name="Dalgaard T.S."/>
            <person name="Juul-Madsen H.R."/>
        </authorList>
    </citation>
    <scope>NUCLEOTIDE SEQUENCE [LARGE SCALE GENOMIC DNA]</scope>
    <source>
        <strain evidence="1 2">852002-51834_SCH5396731</strain>
    </source>
</reference>
<proteinExistence type="predicted"/>